<gene>
    <name evidence="1" type="ORF">SAMN04488111_3213</name>
</gene>
<protein>
    <recommendedName>
        <fullName evidence="3">DUF4230 domain-containing protein</fullName>
    </recommendedName>
</protein>
<organism evidence="1 2">
    <name type="scientific">Lutibacter flavus</name>
    <dbReference type="NCBI Taxonomy" id="691689"/>
    <lineage>
        <taxon>Bacteria</taxon>
        <taxon>Pseudomonadati</taxon>
        <taxon>Bacteroidota</taxon>
        <taxon>Flavobacteriia</taxon>
        <taxon>Flavobacteriales</taxon>
        <taxon>Flavobacteriaceae</taxon>
        <taxon>Lutibacter</taxon>
    </lineage>
</organism>
<accession>A0A238ZCQ9</accession>
<sequence>MDLLAGILLGVALTYVGFTLYYKKNSQHKTEKQSVVLMEKIKSVCKLISVEGDFAEIYHYENTKNHFLNLITSKKKAILLINAKVHIGYDLSQIKLESDNKKREIILTHFPEPKILTVETDVKYYDKVEGFFNKFDAVDLTGLNKESKSFIVEKIPKSGLIDSAKKEALDTILMIEQLLETSGWKLNYSQLVLPEIETKNLND</sequence>
<name>A0A238ZCQ9_9FLAO</name>
<evidence type="ECO:0008006" key="3">
    <source>
        <dbReference type="Google" id="ProtNLM"/>
    </source>
</evidence>
<dbReference type="EMBL" id="FZNX01000006">
    <property type="protein sequence ID" value="SNR80741.1"/>
    <property type="molecule type" value="Genomic_DNA"/>
</dbReference>
<dbReference type="RefSeq" id="WP_089379465.1">
    <property type="nucleotide sequence ID" value="NZ_FZNX01000006.1"/>
</dbReference>
<dbReference type="Proteomes" id="UP000198412">
    <property type="component" value="Unassembled WGS sequence"/>
</dbReference>
<evidence type="ECO:0000313" key="2">
    <source>
        <dbReference type="Proteomes" id="UP000198412"/>
    </source>
</evidence>
<dbReference type="InterPro" id="IPR025324">
    <property type="entry name" value="DUF4230"/>
</dbReference>
<proteinExistence type="predicted"/>
<dbReference type="AlphaFoldDB" id="A0A238ZCQ9"/>
<reference evidence="2" key="1">
    <citation type="submission" date="2017-06" db="EMBL/GenBank/DDBJ databases">
        <authorList>
            <person name="Varghese N."/>
            <person name="Submissions S."/>
        </authorList>
    </citation>
    <scope>NUCLEOTIDE SEQUENCE [LARGE SCALE GENOMIC DNA]</scope>
    <source>
        <strain evidence="2">DSM 27993</strain>
    </source>
</reference>
<keyword evidence="2" id="KW-1185">Reference proteome</keyword>
<evidence type="ECO:0000313" key="1">
    <source>
        <dbReference type="EMBL" id="SNR80741.1"/>
    </source>
</evidence>
<dbReference type="OrthoDB" id="669131at2"/>
<dbReference type="Pfam" id="PF14014">
    <property type="entry name" value="DUF4230"/>
    <property type="match status" value="1"/>
</dbReference>